<feature type="transmembrane region" description="Helical" evidence="6">
    <location>
        <begin position="1263"/>
        <end position="1284"/>
    </location>
</feature>
<keyword evidence="9" id="KW-1185">Reference proteome</keyword>
<feature type="transmembrane region" description="Helical" evidence="6">
    <location>
        <begin position="1234"/>
        <end position="1256"/>
    </location>
</feature>
<dbReference type="InterPro" id="IPR013122">
    <property type="entry name" value="PKD1_2_channel"/>
</dbReference>
<dbReference type="Gene3D" id="1.10.287.70">
    <property type="match status" value="1"/>
</dbReference>
<proteinExistence type="predicted"/>
<feature type="compositionally biased region" description="Basic and acidic residues" evidence="5">
    <location>
        <begin position="596"/>
        <end position="616"/>
    </location>
</feature>
<evidence type="ECO:0000256" key="6">
    <source>
        <dbReference type="SAM" id="Phobius"/>
    </source>
</evidence>
<feature type="region of interest" description="Disordered" evidence="5">
    <location>
        <begin position="576"/>
        <end position="654"/>
    </location>
</feature>
<comment type="subcellular location">
    <subcellularLocation>
        <location evidence="1">Membrane</location>
        <topology evidence="1">Multi-pass membrane protein</topology>
    </subcellularLocation>
</comment>
<dbReference type="PANTHER" id="PTHR10877:SF183">
    <property type="entry name" value="AT14535P-RELATED"/>
    <property type="match status" value="1"/>
</dbReference>
<gene>
    <name evidence="8" type="ORF">CTAYLR_001497</name>
</gene>
<name>A0AAD7UDK9_9STRA</name>
<dbReference type="EMBL" id="JAQMWT010000362">
    <property type="protein sequence ID" value="KAJ8602984.1"/>
    <property type="molecule type" value="Genomic_DNA"/>
</dbReference>
<evidence type="ECO:0000256" key="5">
    <source>
        <dbReference type="SAM" id="MobiDB-lite"/>
    </source>
</evidence>
<evidence type="ECO:0000256" key="3">
    <source>
        <dbReference type="ARBA" id="ARBA00022989"/>
    </source>
</evidence>
<dbReference type="InterPro" id="IPR051223">
    <property type="entry name" value="Polycystin"/>
</dbReference>
<organism evidence="8 9">
    <name type="scientific">Chrysophaeum taylorii</name>
    <dbReference type="NCBI Taxonomy" id="2483200"/>
    <lineage>
        <taxon>Eukaryota</taxon>
        <taxon>Sar</taxon>
        <taxon>Stramenopiles</taxon>
        <taxon>Ochrophyta</taxon>
        <taxon>Pelagophyceae</taxon>
        <taxon>Pelagomonadales</taxon>
        <taxon>Pelagomonadaceae</taxon>
        <taxon>Chrysophaeum</taxon>
    </lineage>
</organism>
<dbReference type="PANTHER" id="PTHR10877">
    <property type="entry name" value="POLYCYSTIN FAMILY MEMBER"/>
    <property type="match status" value="1"/>
</dbReference>
<reference evidence="8" key="1">
    <citation type="submission" date="2023-01" db="EMBL/GenBank/DDBJ databases">
        <title>Metagenome sequencing of chrysophaentin producing Chrysophaeum taylorii.</title>
        <authorList>
            <person name="Davison J."/>
            <person name="Bewley C."/>
        </authorList>
    </citation>
    <scope>NUCLEOTIDE SEQUENCE</scope>
    <source>
        <strain evidence="8">NIES-1699</strain>
    </source>
</reference>
<evidence type="ECO:0000256" key="4">
    <source>
        <dbReference type="ARBA" id="ARBA00023136"/>
    </source>
</evidence>
<sequence length="1547" mass="172329">MTTSIRDVTMPVPEEAQTPRSREDSTRRSRVGAISMNVDRIPDTTRSTKFQDIVKQRIQPTVAERVYARAVSVKEYNDHDRAAVAYVVLDQMGAYVTYTLVLKHAYRALGKFLAYVTLVLLIVCWQHRFFSSGVEAYTSMKNTLFALSEGVASDGTEINDRLSSLDAFLTFVNETVLSTVFIEPTCGDNVCESPEEHPKFRAADDARTFRGSCQTDCGTAVTKTVTIDFFDTSKLQEAFRTVKKALESGFMGSPATSWGVVDADGNVLRPPAAGYNVCSRTDRELGFFTTACVFDGDIFIDDLPYRTAELDPDSVSFSGSKTIELYEGTWELRIAFANFTWPKVDDGSGAEVPIAFPAVRGRVCTTDENGTTCETWAPCPSTLDCKCMWYLGGHYCFDDDPSTLPDWSGWQDDFEDYPRLLGLEYTAKYMLRNAEDVELLLPNASAAFGTRDDDAWLPFDVDRCPQPYVLYLLDSWGDGWDDGELTITTIKDGDVSYRGSFNEEDSSYFDVESNFFIKEVHLDLCPSNAYYLQVTASDFASEQSWILEEADGTVVVDGYDPPVTCVIFGNARDDDIPACTGGDDDGGRRRLSTTRPEAKENDAGGVRLLEEEHAFGDDDDDAGSPPWPASSYEYEHDTRTAAPSATLSTSRTPTAATTTYTNAWGLPASALMPCSRVDPSASTDRKCSELEYDYRATECVVRDAQDAMCHAVNNNLQCGWDGGDCCEASCEDTELRRCGNDDDDGGGDGEWSECKAPEMAAQDWPFVIELYGGDTRTRVPYVFARSVLDLVEAWARYDWDPATEQPVAKKKDDVVTVAAVPSLACGDCAAYPEGDSYMSIPFEVRTATRNPNAMFPTRGNETRARYFGEPNRVLGGPLLTQLRFQSRECPKAPFRSSDDVAQCFKFPEAVGVKAYTLATPFGRDATYLDTSALYREDHDDDETAYYDPVSEVENGIPYGFFADAGSGAGSKIVRCPRLGVSDAIDVNDAAACLRYPVLFANEWNVSRVREVVQLLADGRFYDRHTAVAVLHLALYNPETRTFFYIQARATRLATGQFEFDWKIKSVEAEPYATTLDNARLGFEVLFATALVALIAIEVREALATKRLTGSFWPYVSALSNVIDLTNYCLAILCVALYARFLAVAAETRRAARYGFDVYREFYARRRILQMKRREAIDMTRFFRRLNKLATLKGTYETTIGLFLILVCLQLVKNLAFHPVLGLISHTMYYAANDLAFFVILLLIINSIYAFLGTLLFGSYVEAFSSFHLALSSSVSILSGAYMPLDDTGKTVIALVYFWSHTAINFFLLLNFLLAIIVDSYQKAKADVETNPLYDFNRDPIFDVFRDLIGRPLAGGCHVPDRILLDHINDAKRRLEPRMADLLSSTSARPRRRPSFVDKVAVANAVAHAQGAESTHFLILEPRPGHFRAFDQHLVELAFETPGRDDDDDDDDDAGPHEGVIAKILSFNMLQRYGHNADTNRDGVLDDAELRALRDLIHIEDTADRKDLLIRAFVALQAPPPPASLPMRQHRNTLSRTTAGGRHSRHFM</sequence>
<evidence type="ECO:0000313" key="9">
    <source>
        <dbReference type="Proteomes" id="UP001230188"/>
    </source>
</evidence>
<dbReference type="PROSITE" id="PS00018">
    <property type="entry name" value="EF_HAND_1"/>
    <property type="match status" value="1"/>
</dbReference>
<keyword evidence="2 6" id="KW-0812">Transmembrane</keyword>
<evidence type="ECO:0000313" key="8">
    <source>
        <dbReference type="EMBL" id="KAJ8602984.1"/>
    </source>
</evidence>
<feature type="transmembrane region" description="Helical" evidence="6">
    <location>
        <begin position="1296"/>
        <end position="1317"/>
    </location>
</feature>
<evidence type="ECO:0000256" key="2">
    <source>
        <dbReference type="ARBA" id="ARBA00022692"/>
    </source>
</evidence>
<keyword evidence="3 6" id="KW-1133">Transmembrane helix</keyword>
<dbReference type="Proteomes" id="UP001230188">
    <property type="component" value="Unassembled WGS sequence"/>
</dbReference>
<dbReference type="Pfam" id="PF08016">
    <property type="entry name" value="PKD_channel"/>
    <property type="match status" value="1"/>
</dbReference>
<feature type="compositionally biased region" description="Low complexity" evidence="5">
    <location>
        <begin position="640"/>
        <end position="654"/>
    </location>
</feature>
<dbReference type="GO" id="GO:0016020">
    <property type="term" value="C:membrane"/>
    <property type="evidence" value="ECO:0007669"/>
    <property type="project" value="UniProtKB-SubCell"/>
</dbReference>
<comment type="caution">
    <text evidence="8">The sequence shown here is derived from an EMBL/GenBank/DDBJ whole genome shotgun (WGS) entry which is preliminary data.</text>
</comment>
<feature type="transmembrane region" description="Helical" evidence="6">
    <location>
        <begin position="1124"/>
        <end position="1142"/>
    </location>
</feature>
<evidence type="ECO:0000256" key="1">
    <source>
        <dbReference type="ARBA" id="ARBA00004141"/>
    </source>
</evidence>
<accession>A0AAD7UDK9</accession>
<feature type="region of interest" description="Disordered" evidence="5">
    <location>
        <begin position="1"/>
        <end position="29"/>
    </location>
</feature>
<feature type="transmembrane region" description="Helical" evidence="6">
    <location>
        <begin position="112"/>
        <end position="130"/>
    </location>
</feature>
<keyword evidence="4 6" id="KW-0472">Membrane</keyword>
<evidence type="ECO:0000259" key="7">
    <source>
        <dbReference type="Pfam" id="PF08016"/>
    </source>
</evidence>
<feature type="domain" description="Polycystin cation channel PKD1/PKD2" evidence="7">
    <location>
        <begin position="1156"/>
        <end position="1322"/>
    </location>
</feature>
<dbReference type="InterPro" id="IPR018247">
    <property type="entry name" value="EF_Hand_1_Ca_BS"/>
</dbReference>
<feature type="transmembrane region" description="Helical" evidence="6">
    <location>
        <begin position="1193"/>
        <end position="1214"/>
    </location>
</feature>
<protein>
    <recommendedName>
        <fullName evidence="7">Polycystin cation channel PKD1/PKD2 domain-containing protein</fullName>
    </recommendedName>
</protein>